<gene>
    <name evidence="2" type="ORF">ACFO3I_04050</name>
</gene>
<keyword evidence="3" id="KW-1185">Reference proteome</keyword>
<comment type="caution">
    <text evidence="2">The sequence shown here is derived from an EMBL/GenBank/DDBJ whole genome shotgun (WGS) entry which is preliminary data.</text>
</comment>
<sequence length="162" mass="17528">MSVPKNSGSSENPVAMSQWKLPGLRFFLLALLMVLGAVNSLLDALQTIRMANLQPGQFLSVAAIGLLTVLPAVIANIVASKHHFKCYGWSVYQLAADAVLATGVFAWGLMLFGDRTIYQDGASHLYVVTWPLLLGVIAVALYLACLLVQLCCWVGKRRSPPI</sequence>
<evidence type="ECO:0000313" key="2">
    <source>
        <dbReference type="EMBL" id="MFC4654195.1"/>
    </source>
</evidence>
<feature type="transmembrane region" description="Helical" evidence="1">
    <location>
        <begin position="91"/>
        <end position="112"/>
    </location>
</feature>
<keyword evidence="1" id="KW-1133">Transmembrane helix</keyword>
<dbReference type="Proteomes" id="UP001595962">
    <property type="component" value="Unassembled WGS sequence"/>
</dbReference>
<dbReference type="EMBL" id="JBHSGB010000005">
    <property type="protein sequence ID" value="MFC4654195.1"/>
    <property type="molecule type" value="Genomic_DNA"/>
</dbReference>
<organism evidence="2 3">
    <name type="scientific">Rheinheimera marina</name>
    <dbReference type="NCBI Taxonomy" id="1774958"/>
    <lineage>
        <taxon>Bacteria</taxon>
        <taxon>Pseudomonadati</taxon>
        <taxon>Pseudomonadota</taxon>
        <taxon>Gammaproteobacteria</taxon>
        <taxon>Chromatiales</taxon>
        <taxon>Chromatiaceae</taxon>
        <taxon>Rheinheimera</taxon>
    </lineage>
</organism>
<proteinExistence type="predicted"/>
<accession>A0ABV9JHK0</accession>
<feature type="transmembrane region" description="Helical" evidence="1">
    <location>
        <begin position="26"/>
        <end position="45"/>
    </location>
</feature>
<protein>
    <submittedName>
        <fullName evidence="2">Uncharacterized protein</fullName>
    </submittedName>
</protein>
<reference evidence="3" key="1">
    <citation type="journal article" date="2019" name="Int. J. Syst. Evol. Microbiol.">
        <title>The Global Catalogue of Microorganisms (GCM) 10K type strain sequencing project: providing services to taxonomists for standard genome sequencing and annotation.</title>
        <authorList>
            <consortium name="The Broad Institute Genomics Platform"/>
            <consortium name="The Broad Institute Genome Sequencing Center for Infectious Disease"/>
            <person name="Wu L."/>
            <person name="Ma J."/>
        </authorList>
    </citation>
    <scope>NUCLEOTIDE SEQUENCE [LARGE SCALE GENOMIC DNA]</scope>
    <source>
        <strain evidence="3">DT28</strain>
    </source>
</reference>
<keyword evidence="1" id="KW-0812">Transmembrane</keyword>
<evidence type="ECO:0000313" key="3">
    <source>
        <dbReference type="Proteomes" id="UP001595962"/>
    </source>
</evidence>
<feature type="transmembrane region" description="Helical" evidence="1">
    <location>
        <begin position="57"/>
        <end position="79"/>
    </location>
</feature>
<dbReference type="RefSeq" id="WP_377331970.1">
    <property type="nucleotide sequence ID" value="NZ_JBHSGB010000005.1"/>
</dbReference>
<evidence type="ECO:0000256" key="1">
    <source>
        <dbReference type="SAM" id="Phobius"/>
    </source>
</evidence>
<keyword evidence="1" id="KW-0472">Membrane</keyword>
<name>A0ABV9JHK0_9GAMM</name>
<feature type="transmembrane region" description="Helical" evidence="1">
    <location>
        <begin position="132"/>
        <end position="155"/>
    </location>
</feature>